<feature type="compositionally biased region" description="Pro residues" evidence="1">
    <location>
        <begin position="1"/>
        <end position="18"/>
    </location>
</feature>
<proteinExistence type="predicted"/>
<dbReference type="KEGG" id="phm:PSMK_02600"/>
<evidence type="ECO:0000313" key="2">
    <source>
        <dbReference type="EMBL" id="BAM02419.1"/>
    </source>
</evidence>
<evidence type="ECO:0000256" key="1">
    <source>
        <dbReference type="SAM" id="MobiDB-lite"/>
    </source>
</evidence>
<reference evidence="2 3" key="1">
    <citation type="submission" date="2012-02" db="EMBL/GenBank/DDBJ databases">
        <title>Complete genome sequence of Phycisphaera mikurensis NBRC 102666.</title>
        <authorList>
            <person name="Ankai A."/>
            <person name="Hosoyama A."/>
            <person name="Terui Y."/>
            <person name="Sekine M."/>
            <person name="Fukai R."/>
            <person name="Kato Y."/>
            <person name="Nakamura S."/>
            <person name="Yamada-Narita S."/>
            <person name="Kawakoshi A."/>
            <person name="Fukunaga Y."/>
            <person name="Yamazaki S."/>
            <person name="Fujita N."/>
        </authorList>
    </citation>
    <scope>NUCLEOTIDE SEQUENCE [LARGE SCALE GENOMIC DNA]</scope>
    <source>
        <strain evidence="3">NBRC 102666 / KCTC 22515 / FYK2301M01</strain>
    </source>
</reference>
<keyword evidence="3" id="KW-1185">Reference proteome</keyword>
<feature type="region of interest" description="Disordered" evidence="1">
    <location>
        <begin position="1"/>
        <end position="51"/>
    </location>
</feature>
<sequence length="111" mass="12249">MRPPATRPPPPLGPPKPPRLLQEAGPLAKDRPRRNFWGHSLSPSGLLKGPVPLKEGACPLERVAPKGGLRSPRWPGRTPWHLSRGLSPREAFTCSQGAWPLETRCVRCRSQ</sequence>
<evidence type="ECO:0000313" key="3">
    <source>
        <dbReference type="Proteomes" id="UP000007881"/>
    </source>
</evidence>
<organism evidence="2 3">
    <name type="scientific">Phycisphaera mikurensis (strain NBRC 102666 / KCTC 22515 / FYK2301M01)</name>
    <dbReference type="NCBI Taxonomy" id="1142394"/>
    <lineage>
        <taxon>Bacteria</taxon>
        <taxon>Pseudomonadati</taxon>
        <taxon>Planctomycetota</taxon>
        <taxon>Phycisphaerae</taxon>
        <taxon>Phycisphaerales</taxon>
        <taxon>Phycisphaeraceae</taxon>
        <taxon>Phycisphaera</taxon>
    </lineage>
</organism>
<dbReference type="Proteomes" id="UP000007881">
    <property type="component" value="Chromosome"/>
</dbReference>
<accession>I0IAY1</accession>
<name>I0IAY1_PHYMF</name>
<dbReference type="HOGENOM" id="CLU_2156001_0_0_0"/>
<dbReference type="STRING" id="1142394.PSMK_02600"/>
<protein>
    <submittedName>
        <fullName evidence="2">Uncharacterized protein</fullName>
    </submittedName>
</protein>
<gene>
    <name evidence="2" type="ordered locus">PSMK_02600</name>
</gene>
<dbReference type="AlphaFoldDB" id="I0IAY1"/>
<dbReference type="EMBL" id="AP012338">
    <property type="protein sequence ID" value="BAM02419.1"/>
    <property type="molecule type" value="Genomic_DNA"/>
</dbReference>